<sequence length="90" mass="9634">MAIVNVAAIDARFRLCGDEDCGVGLHCRDCETGGRPVAYYAGLYAVYEDDPTVENVTSLFGLLAAADGHERTVHGGEPVDPHDRPDERSG</sequence>
<reference evidence="3" key="1">
    <citation type="journal article" date="2019" name="Int. J. Syst. Evol. Microbiol.">
        <title>The Global Catalogue of Microorganisms (GCM) 10K type strain sequencing project: providing services to taxonomists for standard genome sequencing and annotation.</title>
        <authorList>
            <consortium name="The Broad Institute Genomics Platform"/>
            <consortium name="The Broad Institute Genome Sequencing Center for Infectious Disease"/>
            <person name="Wu L."/>
            <person name="Ma J."/>
        </authorList>
    </citation>
    <scope>NUCLEOTIDE SEQUENCE [LARGE SCALE GENOMIC DNA]</scope>
    <source>
        <strain evidence="3">TBRC 7912</strain>
    </source>
</reference>
<organism evidence="2 3">
    <name type="scientific">Streptosporangium jomthongense</name>
    <dbReference type="NCBI Taxonomy" id="1193683"/>
    <lineage>
        <taxon>Bacteria</taxon>
        <taxon>Bacillati</taxon>
        <taxon>Actinomycetota</taxon>
        <taxon>Actinomycetes</taxon>
        <taxon>Streptosporangiales</taxon>
        <taxon>Streptosporangiaceae</taxon>
        <taxon>Streptosporangium</taxon>
    </lineage>
</organism>
<name>A0ABV8FCM9_9ACTN</name>
<proteinExistence type="predicted"/>
<evidence type="ECO:0000313" key="2">
    <source>
        <dbReference type="EMBL" id="MFC3986457.1"/>
    </source>
</evidence>
<dbReference type="Proteomes" id="UP001595698">
    <property type="component" value="Unassembled WGS sequence"/>
</dbReference>
<evidence type="ECO:0000313" key="3">
    <source>
        <dbReference type="Proteomes" id="UP001595698"/>
    </source>
</evidence>
<evidence type="ECO:0000256" key="1">
    <source>
        <dbReference type="SAM" id="MobiDB-lite"/>
    </source>
</evidence>
<keyword evidence="3" id="KW-1185">Reference proteome</keyword>
<dbReference type="EMBL" id="JBHSBC010000056">
    <property type="protein sequence ID" value="MFC3986457.1"/>
    <property type="molecule type" value="Genomic_DNA"/>
</dbReference>
<dbReference type="RefSeq" id="WP_386196713.1">
    <property type="nucleotide sequence ID" value="NZ_JBHSBC010000056.1"/>
</dbReference>
<feature type="region of interest" description="Disordered" evidence="1">
    <location>
        <begin position="71"/>
        <end position="90"/>
    </location>
</feature>
<comment type="caution">
    <text evidence="2">The sequence shown here is derived from an EMBL/GenBank/DDBJ whole genome shotgun (WGS) entry which is preliminary data.</text>
</comment>
<gene>
    <name evidence="2" type="ORF">ACFOYY_40440</name>
</gene>
<protein>
    <submittedName>
        <fullName evidence="2">Uncharacterized protein</fullName>
    </submittedName>
</protein>
<accession>A0ABV8FCM9</accession>